<dbReference type="Gene3D" id="2.130.10.10">
    <property type="entry name" value="YVTN repeat-like/Quinoprotein amine dehydrogenase"/>
    <property type="match status" value="1"/>
</dbReference>
<dbReference type="SUPFAM" id="SSF50978">
    <property type="entry name" value="WD40 repeat-like"/>
    <property type="match status" value="1"/>
</dbReference>
<organism evidence="2 3">
    <name type="scientific">Parathielavia hyrcaniae</name>
    <dbReference type="NCBI Taxonomy" id="113614"/>
    <lineage>
        <taxon>Eukaryota</taxon>
        <taxon>Fungi</taxon>
        <taxon>Dikarya</taxon>
        <taxon>Ascomycota</taxon>
        <taxon>Pezizomycotina</taxon>
        <taxon>Sordariomycetes</taxon>
        <taxon>Sordariomycetidae</taxon>
        <taxon>Sordariales</taxon>
        <taxon>Chaetomiaceae</taxon>
        <taxon>Parathielavia</taxon>
    </lineage>
</organism>
<gene>
    <name evidence="2" type="ORF">N658DRAFT_219481</name>
</gene>
<name>A0AAN6SYU9_9PEZI</name>
<evidence type="ECO:0000313" key="2">
    <source>
        <dbReference type="EMBL" id="KAK4098458.1"/>
    </source>
</evidence>
<dbReference type="AlphaFoldDB" id="A0AAN6SYU9"/>
<accession>A0AAN6SYU9</accession>
<dbReference type="InterPro" id="IPR015943">
    <property type="entry name" value="WD40/YVTN_repeat-like_dom_sf"/>
</dbReference>
<dbReference type="Proteomes" id="UP001305647">
    <property type="component" value="Unassembled WGS sequence"/>
</dbReference>
<dbReference type="PANTHER" id="PTHR19879:SF9">
    <property type="entry name" value="TRANSCRIPTION INITIATION FACTOR TFIID SUBUNIT 5"/>
    <property type="match status" value="1"/>
</dbReference>
<reference evidence="2" key="2">
    <citation type="submission" date="2023-05" db="EMBL/GenBank/DDBJ databases">
        <authorList>
            <consortium name="Lawrence Berkeley National Laboratory"/>
            <person name="Steindorff A."/>
            <person name="Hensen N."/>
            <person name="Bonometti L."/>
            <person name="Westerberg I."/>
            <person name="Brannstrom I.O."/>
            <person name="Guillou S."/>
            <person name="Cros-Aarteil S."/>
            <person name="Calhoun S."/>
            <person name="Haridas S."/>
            <person name="Kuo A."/>
            <person name="Mondo S."/>
            <person name="Pangilinan J."/>
            <person name="Riley R."/>
            <person name="Labutti K."/>
            <person name="Andreopoulos B."/>
            <person name="Lipzen A."/>
            <person name="Chen C."/>
            <person name="Yanf M."/>
            <person name="Daum C."/>
            <person name="Ng V."/>
            <person name="Clum A."/>
            <person name="Ohm R."/>
            <person name="Martin F."/>
            <person name="Silar P."/>
            <person name="Natvig D."/>
            <person name="Lalanne C."/>
            <person name="Gautier V."/>
            <person name="Ament-Velasquez S.L."/>
            <person name="Kruys A."/>
            <person name="Hutchinson M.I."/>
            <person name="Powell A.J."/>
            <person name="Barry K."/>
            <person name="Miller A.N."/>
            <person name="Grigoriev I.V."/>
            <person name="Debuchy R."/>
            <person name="Gladieux P."/>
            <person name="Thoren M.H."/>
            <person name="Johannesson H."/>
        </authorList>
    </citation>
    <scope>NUCLEOTIDE SEQUENCE</scope>
    <source>
        <strain evidence="2">CBS 757.83</strain>
    </source>
</reference>
<dbReference type="InterPro" id="IPR001680">
    <property type="entry name" value="WD40_rpt"/>
</dbReference>
<comment type="caution">
    <text evidence="2">The sequence shown here is derived from an EMBL/GenBank/DDBJ whole genome shotgun (WGS) entry which is preliminary data.</text>
</comment>
<dbReference type="PANTHER" id="PTHR19879">
    <property type="entry name" value="TRANSCRIPTION INITIATION FACTOR TFIID"/>
    <property type="match status" value="1"/>
</dbReference>
<dbReference type="EMBL" id="MU863658">
    <property type="protein sequence ID" value="KAK4098458.1"/>
    <property type="molecule type" value="Genomic_DNA"/>
</dbReference>
<sequence>MTDLSLHFTTDPEDSLNINTNPAADNMVAEQSSNGRRWDDPPEEEPTAPPDTKTTLILVNTFAMRSPYYCGSETMHLSFTPSGSHLVAALPKSKKPGSGMDTHGPLALALWSAEKGTTMRWNKAQIGRGAGGSAVMPVTGPGVIVACPYIELSAQCSDPLWMSRLEVCECCDDGKSQRLLRQDHIPIRAPMAWSPDRTVLVGVSTREPSQIQVVKIQGGHKGMDVTAEKVLMGHTEEATQLAFLPSWKGDGRALVSAGKGGYVRVTSVESWRTVKRIEIGARSPASILKMSPNGKLVVTVWGREVVLWYLDSGRVQNYNLNVVRQSEGRPLYVSPDCQLLACRTEEGFDVSDVATGKFRGEYAWTGNPITSAAFNSNATRLAVGDYCGVVQMFDIIMALRQLLMGGGERFPSGLKPRYLS</sequence>
<evidence type="ECO:0000256" key="1">
    <source>
        <dbReference type="SAM" id="MobiDB-lite"/>
    </source>
</evidence>
<proteinExistence type="predicted"/>
<protein>
    <submittedName>
        <fullName evidence="2">WD40 repeat-like protein</fullName>
    </submittedName>
</protein>
<reference evidence="2" key="1">
    <citation type="journal article" date="2023" name="Mol. Phylogenet. Evol.">
        <title>Genome-scale phylogeny and comparative genomics of the fungal order Sordariales.</title>
        <authorList>
            <person name="Hensen N."/>
            <person name="Bonometti L."/>
            <person name="Westerberg I."/>
            <person name="Brannstrom I.O."/>
            <person name="Guillou S."/>
            <person name="Cros-Aarteil S."/>
            <person name="Calhoun S."/>
            <person name="Haridas S."/>
            <person name="Kuo A."/>
            <person name="Mondo S."/>
            <person name="Pangilinan J."/>
            <person name="Riley R."/>
            <person name="LaButti K."/>
            <person name="Andreopoulos B."/>
            <person name="Lipzen A."/>
            <person name="Chen C."/>
            <person name="Yan M."/>
            <person name="Daum C."/>
            <person name="Ng V."/>
            <person name="Clum A."/>
            <person name="Steindorff A."/>
            <person name="Ohm R.A."/>
            <person name="Martin F."/>
            <person name="Silar P."/>
            <person name="Natvig D.O."/>
            <person name="Lalanne C."/>
            <person name="Gautier V."/>
            <person name="Ament-Velasquez S.L."/>
            <person name="Kruys A."/>
            <person name="Hutchinson M.I."/>
            <person name="Powell A.J."/>
            <person name="Barry K."/>
            <person name="Miller A.N."/>
            <person name="Grigoriev I.V."/>
            <person name="Debuchy R."/>
            <person name="Gladieux P."/>
            <person name="Hiltunen Thoren M."/>
            <person name="Johannesson H."/>
        </authorList>
    </citation>
    <scope>NUCLEOTIDE SEQUENCE</scope>
    <source>
        <strain evidence="2">CBS 757.83</strain>
    </source>
</reference>
<keyword evidence="3" id="KW-1185">Reference proteome</keyword>
<feature type="region of interest" description="Disordered" evidence="1">
    <location>
        <begin position="1"/>
        <end position="53"/>
    </location>
</feature>
<evidence type="ECO:0000313" key="3">
    <source>
        <dbReference type="Proteomes" id="UP001305647"/>
    </source>
</evidence>
<feature type="compositionally biased region" description="Polar residues" evidence="1">
    <location>
        <begin position="16"/>
        <end position="35"/>
    </location>
</feature>
<dbReference type="SMART" id="SM00320">
    <property type="entry name" value="WD40"/>
    <property type="match status" value="2"/>
</dbReference>
<dbReference type="InterPro" id="IPR036322">
    <property type="entry name" value="WD40_repeat_dom_sf"/>
</dbReference>